<evidence type="ECO:0000313" key="9">
    <source>
        <dbReference type="EMBL" id="KAJ8879484.1"/>
    </source>
</evidence>
<sequence length="275" mass="31787">MADEWMAVMAIEELEEVDLRGNRLNKRCASQLVDNLEEFISAPSRRSELSVGTKVVTITYTCRSNTTAWKQQLITDYVPFEEGKRLQPVILLQVCDDNARILIVNVRYPGRIHGAFIFANSSVREGLQAISFRDNFQSVWLLADSEFPLQPWLMTPFEGDFPPDSPEDRYNRRHASTRNVIERCNGILKSRWRRLLKHRVLHYMPDKASEIIKSCCVHCNMCINNNIPLPDDADVPDDELGMDVLNIGHRENMNRVLPAGRRIRNQIVRNYFTNV</sequence>
<dbReference type="Proteomes" id="UP001159363">
    <property type="component" value="Chromosome 6"/>
</dbReference>
<comment type="subcellular location">
    <subcellularLocation>
        <location evidence="2">Nucleus</location>
    </subcellularLocation>
</comment>
<feature type="domain" description="DDE Tnp4" evidence="8">
    <location>
        <begin position="90"/>
        <end position="220"/>
    </location>
</feature>
<evidence type="ECO:0000256" key="2">
    <source>
        <dbReference type="ARBA" id="ARBA00004123"/>
    </source>
</evidence>
<evidence type="ECO:0000256" key="3">
    <source>
        <dbReference type="ARBA" id="ARBA00006958"/>
    </source>
</evidence>
<keyword evidence="4" id="KW-0540">Nuclease</keyword>
<dbReference type="EMBL" id="JARBHB010000007">
    <property type="protein sequence ID" value="KAJ8879484.1"/>
    <property type="molecule type" value="Genomic_DNA"/>
</dbReference>
<evidence type="ECO:0000256" key="4">
    <source>
        <dbReference type="ARBA" id="ARBA00022722"/>
    </source>
</evidence>
<protein>
    <recommendedName>
        <fullName evidence="8">DDE Tnp4 domain-containing protein</fullName>
    </recommendedName>
</protein>
<keyword evidence="10" id="KW-1185">Reference proteome</keyword>
<evidence type="ECO:0000313" key="10">
    <source>
        <dbReference type="Proteomes" id="UP001159363"/>
    </source>
</evidence>
<keyword evidence="6" id="KW-0378">Hydrolase</keyword>
<keyword evidence="5" id="KW-0479">Metal-binding</keyword>
<name>A0ABQ9H5B4_9NEOP</name>
<comment type="caution">
    <text evidence="9">The sequence shown here is derived from an EMBL/GenBank/DDBJ whole genome shotgun (WGS) entry which is preliminary data.</text>
</comment>
<comment type="similarity">
    <text evidence="3">Belongs to the HARBI1 family.</text>
</comment>
<comment type="cofactor">
    <cofactor evidence="1">
        <name>a divalent metal cation</name>
        <dbReference type="ChEBI" id="CHEBI:60240"/>
    </cofactor>
</comment>
<evidence type="ECO:0000256" key="1">
    <source>
        <dbReference type="ARBA" id="ARBA00001968"/>
    </source>
</evidence>
<dbReference type="Pfam" id="PF13359">
    <property type="entry name" value="DDE_Tnp_4"/>
    <property type="match status" value="1"/>
</dbReference>
<dbReference type="PANTHER" id="PTHR22930:SF85">
    <property type="entry name" value="GH03217P-RELATED"/>
    <property type="match status" value="1"/>
</dbReference>
<dbReference type="InterPro" id="IPR045249">
    <property type="entry name" value="HARBI1-like"/>
</dbReference>
<dbReference type="InterPro" id="IPR027806">
    <property type="entry name" value="HARBI1_dom"/>
</dbReference>
<evidence type="ECO:0000256" key="7">
    <source>
        <dbReference type="ARBA" id="ARBA00023242"/>
    </source>
</evidence>
<evidence type="ECO:0000256" key="5">
    <source>
        <dbReference type="ARBA" id="ARBA00022723"/>
    </source>
</evidence>
<organism evidence="9 10">
    <name type="scientific">Dryococelus australis</name>
    <dbReference type="NCBI Taxonomy" id="614101"/>
    <lineage>
        <taxon>Eukaryota</taxon>
        <taxon>Metazoa</taxon>
        <taxon>Ecdysozoa</taxon>
        <taxon>Arthropoda</taxon>
        <taxon>Hexapoda</taxon>
        <taxon>Insecta</taxon>
        <taxon>Pterygota</taxon>
        <taxon>Neoptera</taxon>
        <taxon>Polyneoptera</taxon>
        <taxon>Phasmatodea</taxon>
        <taxon>Verophasmatodea</taxon>
        <taxon>Anareolatae</taxon>
        <taxon>Phasmatidae</taxon>
        <taxon>Eurycanthinae</taxon>
        <taxon>Dryococelus</taxon>
    </lineage>
</organism>
<keyword evidence="7" id="KW-0539">Nucleus</keyword>
<reference evidence="9 10" key="1">
    <citation type="submission" date="2023-02" db="EMBL/GenBank/DDBJ databases">
        <title>LHISI_Scaffold_Assembly.</title>
        <authorList>
            <person name="Stuart O.P."/>
            <person name="Cleave R."/>
            <person name="Magrath M.J.L."/>
            <person name="Mikheyev A.S."/>
        </authorList>
    </citation>
    <scope>NUCLEOTIDE SEQUENCE [LARGE SCALE GENOMIC DNA]</scope>
    <source>
        <strain evidence="9">Daus_M_001</strain>
        <tissue evidence="9">Leg muscle</tissue>
    </source>
</reference>
<evidence type="ECO:0000259" key="8">
    <source>
        <dbReference type="Pfam" id="PF13359"/>
    </source>
</evidence>
<proteinExistence type="inferred from homology"/>
<evidence type="ECO:0000256" key="6">
    <source>
        <dbReference type="ARBA" id="ARBA00022801"/>
    </source>
</evidence>
<accession>A0ABQ9H5B4</accession>
<gene>
    <name evidence="9" type="ORF">PR048_020092</name>
</gene>
<dbReference type="PANTHER" id="PTHR22930">
    <property type="match status" value="1"/>
</dbReference>